<proteinExistence type="predicted"/>
<sequence>MRHFILTTTLIAAAPLAATAEQAITLDFIDHIEAGLNELDVFVAREGEPTHVYRPAPDEAAARLGDQIFAGAGPVAHNPFDAEAIGPHLKGRPLGMTLGDWLAADGSATVTCADGTGTVESVFTGLVPEGVYTMWYSFVPQPPTEPFTGALDLPLGARDGSQSGFTADAKGSATFEATFEPCLQPSDPQLLAMLAITWHGDGETYGSAPGSFGNLSHVQLFAPLPAASES</sequence>
<accession>V9W0K2</accession>
<keyword evidence="3" id="KW-1185">Reference proteome</keyword>
<dbReference type="HOGENOM" id="CLU_1243171_0_0_5"/>
<feature type="chain" id="PRO_5004783026" evidence="1">
    <location>
        <begin position="21"/>
        <end position="230"/>
    </location>
</feature>
<dbReference type="KEGG" id="lmd:METH_22855"/>
<geneLocation type="plasmid" evidence="3">
    <name>2</name>
</geneLocation>
<dbReference type="Proteomes" id="UP000018780">
    <property type="component" value="Plasmid unnamed2"/>
</dbReference>
<evidence type="ECO:0000256" key="1">
    <source>
        <dbReference type="SAM" id="SignalP"/>
    </source>
</evidence>
<organism evidence="2 3">
    <name type="scientific">Leisingera methylohalidivorans DSM 14336</name>
    <dbReference type="NCBI Taxonomy" id="999552"/>
    <lineage>
        <taxon>Bacteria</taxon>
        <taxon>Pseudomonadati</taxon>
        <taxon>Pseudomonadota</taxon>
        <taxon>Alphaproteobacteria</taxon>
        <taxon>Rhodobacterales</taxon>
        <taxon>Roseobacteraceae</taxon>
        <taxon>Leisingera</taxon>
    </lineage>
</organism>
<dbReference type="EMBL" id="CP006775">
    <property type="protein sequence ID" value="AHD03673.1"/>
    <property type="molecule type" value="Genomic_DNA"/>
</dbReference>
<evidence type="ECO:0000313" key="3">
    <source>
        <dbReference type="Proteomes" id="UP000018780"/>
    </source>
</evidence>
<keyword evidence="1" id="KW-0732">Signal</keyword>
<name>V9W0K2_9RHOB</name>
<feature type="signal peptide" evidence="1">
    <location>
        <begin position="1"/>
        <end position="20"/>
    </location>
</feature>
<dbReference type="OrthoDB" id="7701780at2"/>
<gene>
    <name evidence="2" type="ORF">METH_22855</name>
</gene>
<dbReference type="RefSeq" id="WP_024092470.1">
    <property type="nucleotide sequence ID" value="NC_023136.1"/>
</dbReference>
<reference evidence="2 3" key="1">
    <citation type="submission" date="2013-09" db="EMBL/GenBank/DDBJ databases">
        <authorList>
            <consortium name="DOE Joint Genome Institute"/>
            <person name="Klenk H.-P."/>
            <person name="Huntemann M."/>
            <person name="Han J."/>
            <person name="Chen A."/>
            <person name="Kyrpides N."/>
            <person name="Mavromatis K."/>
            <person name="Markowitz V."/>
            <person name="Palaniappan K."/>
            <person name="Ivanova N."/>
            <person name="Schaumberg A."/>
            <person name="Pati A."/>
            <person name="Liolios K."/>
            <person name="Nordberg H.P."/>
            <person name="Cantor M.N."/>
            <person name="Hua S.X."/>
            <person name="Woyke T."/>
        </authorList>
    </citation>
    <scope>NUCLEOTIDE SEQUENCE [LARGE SCALE GENOMIC DNA]</scope>
    <source>
        <strain evidence="2 3">DSM 14336</strain>
        <plasmid evidence="3">2</plasmid>
    </source>
</reference>
<evidence type="ECO:0000313" key="2">
    <source>
        <dbReference type="EMBL" id="AHD03673.1"/>
    </source>
</evidence>
<protein>
    <submittedName>
        <fullName evidence="2">Uncharacterized protein</fullName>
    </submittedName>
</protein>
<dbReference type="AlphaFoldDB" id="V9W0K2"/>
<dbReference type="PATRIC" id="fig|999552.6.peg.4513"/>
<keyword evidence="2" id="KW-0614">Plasmid</keyword>